<protein>
    <submittedName>
        <fullName evidence="1">Uncharacterized protein</fullName>
    </submittedName>
</protein>
<sequence>MRYIGLIIFILVSISVHGQQVRTVARIYANGRELEIIAHGPPYFEFNENDTTLTATAKLYIDDFAKYYRDSLYIKQQFLIELTPGLTDKEREKDKDLGVKRLTAIINYLERKYGIDKNDFRARYRETITTDGCVGFVVKEKRSKRLTRKERKKIKLGDDEYFRDE</sequence>
<keyword evidence="2" id="KW-1185">Reference proteome</keyword>
<evidence type="ECO:0000313" key="1">
    <source>
        <dbReference type="EMBL" id="MFD1000341.1"/>
    </source>
</evidence>
<accession>A0ABW3K3I6</accession>
<dbReference type="EMBL" id="JBHTKA010000004">
    <property type="protein sequence ID" value="MFD1000341.1"/>
    <property type="molecule type" value="Genomic_DNA"/>
</dbReference>
<dbReference type="Gene3D" id="3.30.1330.60">
    <property type="entry name" value="OmpA-like domain"/>
    <property type="match status" value="1"/>
</dbReference>
<dbReference type="InterPro" id="IPR036737">
    <property type="entry name" value="OmpA-like_sf"/>
</dbReference>
<dbReference type="RefSeq" id="WP_377579748.1">
    <property type="nucleotide sequence ID" value="NZ_JBHTKA010000004.1"/>
</dbReference>
<evidence type="ECO:0000313" key="2">
    <source>
        <dbReference type="Proteomes" id="UP001597112"/>
    </source>
</evidence>
<name>A0ABW3K3I6_9BACT</name>
<dbReference type="Proteomes" id="UP001597112">
    <property type="component" value="Unassembled WGS sequence"/>
</dbReference>
<comment type="caution">
    <text evidence="1">The sequence shown here is derived from an EMBL/GenBank/DDBJ whole genome shotgun (WGS) entry which is preliminary data.</text>
</comment>
<gene>
    <name evidence="1" type="ORF">ACFQ21_13545</name>
</gene>
<organism evidence="1 2">
    <name type="scientific">Ohtaekwangia kribbensis</name>
    <dbReference type="NCBI Taxonomy" id="688913"/>
    <lineage>
        <taxon>Bacteria</taxon>
        <taxon>Pseudomonadati</taxon>
        <taxon>Bacteroidota</taxon>
        <taxon>Cytophagia</taxon>
        <taxon>Cytophagales</taxon>
        <taxon>Fulvivirgaceae</taxon>
        <taxon>Ohtaekwangia</taxon>
    </lineage>
</organism>
<proteinExistence type="predicted"/>
<reference evidence="2" key="1">
    <citation type="journal article" date="2019" name="Int. J. Syst. Evol. Microbiol.">
        <title>The Global Catalogue of Microorganisms (GCM) 10K type strain sequencing project: providing services to taxonomists for standard genome sequencing and annotation.</title>
        <authorList>
            <consortium name="The Broad Institute Genomics Platform"/>
            <consortium name="The Broad Institute Genome Sequencing Center for Infectious Disease"/>
            <person name="Wu L."/>
            <person name="Ma J."/>
        </authorList>
    </citation>
    <scope>NUCLEOTIDE SEQUENCE [LARGE SCALE GENOMIC DNA]</scope>
    <source>
        <strain evidence="2">CCUG 58938</strain>
    </source>
</reference>